<gene>
    <name evidence="2" type="ORF">SAMN02982922_3467</name>
</gene>
<dbReference type="CDD" id="cd03450">
    <property type="entry name" value="NodN"/>
    <property type="match status" value="1"/>
</dbReference>
<proteinExistence type="predicted"/>
<name>A0A1X7PAE8_9HYPH</name>
<evidence type="ECO:0000313" key="3">
    <source>
        <dbReference type="Proteomes" id="UP000193083"/>
    </source>
</evidence>
<dbReference type="PANTHER" id="PTHR42993:SF1">
    <property type="entry name" value="MAOC-LIKE DEHYDRATASE DOMAIN-CONTAINING PROTEIN"/>
    <property type="match status" value="1"/>
</dbReference>
<dbReference type="RefSeq" id="WP_085465285.1">
    <property type="nucleotide sequence ID" value="NZ_FXBL01000004.1"/>
</dbReference>
<dbReference type="EMBL" id="FXBL01000004">
    <property type="protein sequence ID" value="SMH47215.1"/>
    <property type="molecule type" value="Genomic_DNA"/>
</dbReference>
<dbReference type="AlphaFoldDB" id="A0A1X7PAE8"/>
<dbReference type="InterPro" id="IPR039375">
    <property type="entry name" value="NodN-like"/>
</dbReference>
<dbReference type="Pfam" id="PF01575">
    <property type="entry name" value="MaoC_dehydratas"/>
    <property type="match status" value="1"/>
</dbReference>
<dbReference type="InterPro" id="IPR029069">
    <property type="entry name" value="HotDog_dom_sf"/>
</dbReference>
<dbReference type="PANTHER" id="PTHR42993">
    <property type="entry name" value="MAOC-LIKE DEHYDRATASE DOMAIN-CONTAINING PROTEIN"/>
    <property type="match status" value="1"/>
</dbReference>
<reference evidence="2 3" key="1">
    <citation type="submission" date="2017-04" db="EMBL/GenBank/DDBJ databases">
        <authorList>
            <person name="Afonso C.L."/>
            <person name="Miller P.J."/>
            <person name="Scott M.A."/>
            <person name="Spackman E."/>
            <person name="Goraichik I."/>
            <person name="Dimitrov K.M."/>
            <person name="Suarez D.L."/>
            <person name="Swayne D.E."/>
        </authorList>
    </citation>
    <scope>NUCLEOTIDE SEQUENCE [LARGE SCALE GENOMIC DNA]</scope>
    <source>
        <strain evidence="2 3">B5P</strain>
    </source>
</reference>
<dbReference type="OrthoDB" id="9801735at2"/>
<dbReference type="Proteomes" id="UP000193083">
    <property type="component" value="Unassembled WGS sequence"/>
</dbReference>
<dbReference type="Gene3D" id="3.10.129.10">
    <property type="entry name" value="Hotdog Thioesterase"/>
    <property type="match status" value="1"/>
</dbReference>
<dbReference type="InterPro" id="IPR002539">
    <property type="entry name" value="MaoC-like_dom"/>
</dbReference>
<accession>A0A1X7PAE8</accession>
<evidence type="ECO:0000313" key="2">
    <source>
        <dbReference type="EMBL" id="SMH47215.1"/>
    </source>
</evidence>
<sequence length="159" mass="17408">MAKVTFDGLKGMVGQELGVSSWVTIDQKMIDAFADTTNDHQWIHVDVDRARREAPTKSTIAHGYLTLSLVASLFYEIDATPDGTAAAFNYGLDKVRFINPVRAGSRVRLRSTLVSFEEKSPGQFLMKASSTVEIEGEQKPALIAETLVLFVRDSVAAEG</sequence>
<keyword evidence="3" id="KW-1185">Reference proteome</keyword>
<evidence type="ECO:0000259" key="1">
    <source>
        <dbReference type="Pfam" id="PF01575"/>
    </source>
</evidence>
<organism evidence="2 3">
    <name type="scientific">Mesorhizobium australicum</name>
    <dbReference type="NCBI Taxonomy" id="536018"/>
    <lineage>
        <taxon>Bacteria</taxon>
        <taxon>Pseudomonadati</taxon>
        <taxon>Pseudomonadota</taxon>
        <taxon>Alphaproteobacteria</taxon>
        <taxon>Hyphomicrobiales</taxon>
        <taxon>Phyllobacteriaceae</taxon>
        <taxon>Mesorhizobium</taxon>
    </lineage>
</organism>
<dbReference type="SUPFAM" id="SSF54637">
    <property type="entry name" value="Thioesterase/thiol ester dehydrase-isomerase"/>
    <property type="match status" value="1"/>
</dbReference>
<feature type="domain" description="MaoC-like" evidence="1">
    <location>
        <begin position="13"/>
        <end position="118"/>
    </location>
</feature>
<protein>
    <submittedName>
        <fullName evidence="2">Acyl dehydratase</fullName>
    </submittedName>
</protein>